<name>A0A0A9ABY4_ARUDO</name>
<dbReference type="AlphaFoldDB" id="A0A0A9ABY4"/>
<reference evidence="1" key="2">
    <citation type="journal article" date="2015" name="Data Brief">
        <title>Shoot transcriptome of the giant reed, Arundo donax.</title>
        <authorList>
            <person name="Barrero R.A."/>
            <person name="Guerrero F.D."/>
            <person name="Moolhuijzen P."/>
            <person name="Goolsby J.A."/>
            <person name="Tidwell J."/>
            <person name="Bellgard S.E."/>
            <person name="Bellgard M.I."/>
        </authorList>
    </citation>
    <scope>NUCLEOTIDE SEQUENCE</scope>
    <source>
        <tissue evidence="1">Shoot tissue taken approximately 20 cm above the soil surface</tissue>
    </source>
</reference>
<organism evidence="1">
    <name type="scientific">Arundo donax</name>
    <name type="common">Giant reed</name>
    <name type="synonym">Donax arundinaceus</name>
    <dbReference type="NCBI Taxonomy" id="35708"/>
    <lineage>
        <taxon>Eukaryota</taxon>
        <taxon>Viridiplantae</taxon>
        <taxon>Streptophyta</taxon>
        <taxon>Embryophyta</taxon>
        <taxon>Tracheophyta</taxon>
        <taxon>Spermatophyta</taxon>
        <taxon>Magnoliopsida</taxon>
        <taxon>Liliopsida</taxon>
        <taxon>Poales</taxon>
        <taxon>Poaceae</taxon>
        <taxon>PACMAD clade</taxon>
        <taxon>Arundinoideae</taxon>
        <taxon>Arundineae</taxon>
        <taxon>Arundo</taxon>
    </lineage>
</organism>
<evidence type="ECO:0000313" key="1">
    <source>
        <dbReference type="EMBL" id="JAD47458.1"/>
    </source>
</evidence>
<dbReference type="EMBL" id="GBRH01250437">
    <property type="protein sequence ID" value="JAD47458.1"/>
    <property type="molecule type" value="Transcribed_RNA"/>
</dbReference>
<accession>A0A0A9ABY4</accession>
<proteinExistence type="predicted"/>
<reference evidence="1" key="1">
    <citation type="submission" date="2014-09" db="EMBL/GenBank/DDBJ databases">
        <authorList>
            <person name="Magalhaes I.L.F."/>
            <person name="Oliveira U."/>
            <person name="Santos F.R."/>
            <person name="Vidigal T.H.D.A."/>
            <person name="Brescovit A.D."/>
            <person name="Santos A.J."/>
        </authorList>
    </citation>
    <scope>NUCLEOTIDE SEQUENCE</scope>
    <source>
        <tissue evidence="1">Shoot tissue taken approximately 20 cm above the soil surface</tissue>
    </source>
</reference>
<sequence>MKMGDNGYSYLVHIRKKSLLVGRYCTMNNVMRQS</sequence>
<protein>
    <submittedName>
        <fullName evidence="1">Uncharacterized protein</fullName>
    </submittedName>
</protein>